<feature type="domain" description="FAD-binding" evidence="2">
    <location>
        <begin position="22"/>
        <end position="346"/>
    </location>
</feature>
<dbReference type="Gene3D" id="3.50.50.60">
    <property type="entry name" value="FAD/NAD(P)-binding domain"/>
    <property type="match status" value="1"/>
</dbReference>
<protein>
    <submittedName>
        <fullName evidence="3">NAD(P)/FAD-dependent oxidoreductase</fullName>
    </submittedName>
</protein>
<reference evidence="3 4" key="1">
    <citation type="journal article" date="2019" name="Int. J. Syst. Evol. Microbiol.">
        <title>The Global Catalogue of Microorganisms (GCM) 10K type strain sequencing project: providing services to taxonomists for standard genome sequencing and annotation.</title>
        <authorList>
            <consortium name="The Broad Institute Genomics Platform"/>
            <consortium name="The Broad Institute Genome Sequencing Center for Infectious Disease"/>
            <person name="Wu L."/>
            <person name="Ma J."/>
        </authorList>
    </citation>
    <scope>NUCLEOTIDE SEQUENCE [LARGE SCALE GENOMIC DNA]</scope>
    <source>
        <strain evidence="3 4">JCM 16242</strain>
    </source>
</reference>
<dbReference type="Proteomes" id="UP001500657">
    <property type="component" value="Unassembled WGS sequence"/>
</dbReference>
<gene>
    <name evidence="3" type="ORF">GCM10009126_20670</name>
</gene>
<proteinExistence type="predicted"/>
<evidence type="ECO:0000259" key="2">
    <source>
        <dbReference type="Pfam" id="PF01494"/>
    </source>
</evidence>
<name>A0ABN0UMD1_9GAMM</name>
<dbReference type="Pfam" id="PF01494">
    <property type="entry name" value="FAD_binding_3"/>
    <property type="match status" value="1"/>
</dbReference>
<evidence type="ECO:0000256" key="1">
    <source>
        <dbReference type="SAM" id="MobiDB-lite"/>
    </source>
</evidence>
<dbReference type="PANTHER" id="PTHR43747">
    <property type="entry name" value="FAD-BINDING PROTEIN"/>
    <property type="match status" value="1"/>
</dbReference>
<organism evidence="3 4">
    <name type="scientific">Rhodanobacter caeni</name>
    <dbReference type="NCBI Taxonomy" id="657654"/>
    <lineage>
        <taxon>Bacteria</taxon>
        <taxon>Pseudomonadati</taxon>
        <taxon>Pseudomonadota</taxon>
        <taxon>Gammaproteobacteria</taxon>
        <taxon>Lysobacterales</taxon>
        <taxon>Rhodanobacteraceae</taxon>
        <taxon>Rhodanobacter</taxon>
    </lineage>
</organism>
<dbReference type="InterPro" id="IPR002938">
    <property type="entry name" value="FAD-bd"/>
</dbReference>
<evidence type="ECO:0000313" key="4">
    <source>
        <dbReference type="Proteomes" id="UP001500657"/>
    </source>
</evidence>
<dbReference type="RefSeq" id="WP_343882701.1">
    <property type="nucleotide sequence ID" value="NZ_BAAAFO010000003.1"/>
</dbReference>
<comment type="caution">
    <text evidence="3">The sequence shown here is derived from an EMBL/GenBank/DDBJ whole genome shotgun (WGS) entry which is preliminary data.</text>
</comment>
<feature type="region of interest" description="Disordered" evidence="1">
    <location>
        <begin position="141"/>
        <end position="162"/>
    </location>
</feature>
<dbReference type="InterPro" id="IPR050816">
    <property type="entry name" value="Flavin-dep_Halogenase_NPB"/>
</dbReference>
<dbReference type="InterPro" id="IPR036188">
    <property type="entry name" value="FAD/NAD-bd_sf"/>
</dbReference>
<dbReference type="PRINTS" id="PR00420">
    <property type="entry name" value="RNGMNOXGNASE"/>
</dbReference>
<evidence type="ECO:0000313" key="3">
    <source>
        <dbReference type="EMBL" id="GAA0255371.1"/>
    </source>
</evidence>
<dbReference type="EMBL" id="BAAAFO010000003">
    <property type="protein sequence ID" value="GAA0255371.1"/>
    <property type="molecule type" value="Genomic_DNA"/>
</dbReference>
<dbReference type="PANTHER" id="PTHR43747:SF1">
    <property type="entry name" value="SLR1998 PROTEIN"/>
    <property type="match status" value="1"/>
</dbReference>
<dbReference type="SUPFAM" id="SSF51905">
    <property type="entry name" value="FAD/NAD(P)-binding domain"/>
    <property type="match status" value="1"/>
</dbReference>
<sequence length="456" mass="51518">MTAQAQDGHARVAQAQDADEQCDVVVIGGGPGGSTAAALLARRGYKVVALEKDHHPRFHIGESLLPMNLPVFERLGVLEKVRAMGVFKAGADFEADNERGYNTYAFDRAIGNSPPHAFQVWRQDFDKMLYEHARECGADAREGHEVKQVEQAGPRDSRLEVRTDDGGSYRLRARYVVDASGRDAFFASRKKLRRKNPAHQSAAIFGHFRGAQTRDGEDAGNISIYNFDHGWMWMIPLPDGVMSVGAVARPEYLKQRKGSPRDFLLQTLQQVPALWQRLQQAELIGDEVRVTGNYSYDATQMGGPGWILVGDAFAFLDPVFSSGVYLAMSGAEKAVEVVDQALRDPSREMALMRKLEKRQRAGMKRFAFFIYRFNGPVMQQMFRQPRNIWQLEQGVISMLAGDLFDMPLVLRKLRLFKLVYAVYTLRNWRRARRERKYRLAQARLQFTGGTTPLDPA</sequence>
<keyword evidence="4" id="KW-1185">Reference proteome</keyword>
<accession>A0ABN0UMD1</accession>